<dbReference type="EMBL" id="MN739095">
    <property type="protein sequence ID" value="QHS88351.1"/>
    <property type="molecule type" value="Genomic_DNA"/>
</dbReference>
<dbReference type="PANTHER" id="PTHR32385:SF15">
    <property type="entry name" value="INOSITOL PHOSPHOCERAMIDE MANNOSYLTRANSFERASE 1"/>
    <property type="match status" value="1"/>
</dbReference>
<dbReference type="GO" id="GO:0000030">
    <property type="term" value="F:mannosyltransferase activity"/>
    <property type="evidence" value="ECO:0007669"/>
    <property type="project" value="TreeGrafter"/>
</dbReference>
<dbReference type="InterPro" id="IPR029044">
    <property type="entry name" value="Nucleotide-diphossugar_trans"/>
</dbReference>
<dbReference type="PANTHER" id="PTHR32385">
    <property type="entry name" value="MANNOSYL PHOSPHORYLINOSITOL CERAMIDE SYNTHASE"/>
    <property type="match status" value="1"/>
</dbReference>
<keyword evidence="1" id="KW-0808">Transferase</keyword>
<sequence length="367" mass="43811">MFLMKTNKQKASLPIYLDKKINTQYVIPFNLYQTWYTLDLPPKMKENVELLKLQNPEFTYSLYDDDMCRNFIKENFDADILYAFDKLKPGAYKADLWRYCILYKKGGIYLDIKYNVNPHFKLIYLTDNEYYVRDRPYVGMTGIYNALLISKPNNSILYKCIQTIVNYVKYNITGYSSLYITGPHLMSKFFTIEEIKSFPLSFNGDSIFLHNTPILSIYNTYRIEQSISPIKHYSQLWIEKDIYNYPVLTPIRSVDTHQEILLPFIILNWFPLQFKKENTIQVKPIPPYFKNTTHISGFIFEDTIWFLLYKCNKYFFAIFDTTMNLLRYSELVILNNPSILTVKKDSIVLNNNEYSMEYIKHLKWYTS</sequence>
<dbReference type="InterPro" id="IPR051706">
    <property type="entry name" value="Glycosyltransferase_domain"/>
</dbReference>
<dbReference type="InterPro" id="IPR007577">
    <property type="entry name" value="GlycoTrfase_DXD_sugar-bd_CS"/>
</dbReference>
<dbReference type="GO" id="GO:0051999">
    <property type="term" value="P:mannosyl-inositol phosphorylceramide biosynthetic process"/>
    <property type="evidence" value="ECO:0007669"/>
    <property type="project" value="TreeGrafter"/>
</dbReference>
<name>A0A6C0B9F9_9ZZZZ</name>
<dbReference type="AlphaFoldDB" id="A0A6C0B9F9"/>
<dbReference type="SUPFAM" id="SSF53448">
    <property type="entry name" value="Nucleotide-diphospho-sugar transferases"/>
    <property type="match status" value="1"/>
</dbReference>
<accession>A0A6C0B9F9</accession>
<evidence type="ECO:0008006" key="3">
    <source>
        <dbReference type="Google" id="ProtNLM"/>
    </source>
</evidence>
<dbReference type="GO" id="GO:0016020">
    <property type="term" value="C:membrane"/>
    <property type="evidence" value="ECO:0007669"/>
    <property type="project" value="GOC"/>
</dbReference>
<dbReference type="Pfam" id="PF04488">
    <property type="entry name" value="Gly_transf_sug"/>
    <property type="match status" value="1"/>
</dbReference>
<dbReference type="Gene3D" id="3.90.550.20">
    <property type="match status" value="1"/>
</dbReference>
<protein>
    <recommendedName>
        <fullName evidence="3">Glycosyltransferase</fullName>
    </recommendedName>
</protein>
<organism evidence="2">
    <name type="scientific">viral metagenome</name>
    <dbReference type="NCBI Taxonomy" id="1070528"/>
    <lineage>
        <taxon>unclassified sequences</taxon>
        <taxon>metagenomes</taxon>
        <taxon>organismal metagenomes</taxon>
    </lineage>
</organism>
<evidence type="ECO:0000313" key="2">
    <source>
        <dbReference type="EMBL" id="QHS88351.1"/>
    </source>
</evidence>
<evidence type="ECO:0000256" key="1">
    <source>
        <dbReference type="ARBA" id="ARBA00022679"/>
    </source>
</evidence>
<proteinExistence type="predicted"/>
<reference evidence="2" key="1">
    <citation type="journal article" date="2020" name="Nature">
        <title>Giant virus diversity and host interactions through global metagenomics.</title>
        <authorList>
            <person name="Schulz F."/>
            <person name="Roux S."/>
            <person name="Paez-Espino D."/>
            <person name="Jungbluth S."/>
            <person name="Walsh D.A."/>
            <person name="Denef V.J."/>
            <person name="McMahon K.D."/>
            <person name="Konstantinidis K.T."/>
            <person name="Eloe-Fadrosh E.A."/>
            <person name="Kyrpides N.C."/>
            <person name="Woyke T."/>
        </authorList>
    </citation>
    <scope>NUCLEOTIDE SEQUENCE</scope>
    <source>
        <strain evidence="2">GVMAG-M-3300010158-55</strain>
    </source>
</reference>